<evidence type="ECO:0000256" key="1">
    <source>
        <dbReference type="SAM" id="MobiDB-lite"/>
    </source>
</evidence>
<keyword evidence="2" id="KW-0732">Signal</keyword>
<gene>
    <name evidence="3" type="ORF">F2Q68_00039033</name>
</gene>
<evidence type="ECO:0000313" key="3">
    <source>
        <dbReference type="EMBL" id="KAF2618542.1"/>
    </source>
</evidence>
<reference evidence="3" key="1">
    <citation type="submission" date="2019-12" db="EMBL/GenBank/DDBJ databases">
        <title>Genome sequencing and annotation of Brassica cretica.</title>
        <authorList>
            <person name="Studholme D.J."/>
            <person name="Sarris P.F."/>
        </authorList>
    </citation>
    <scope>NUCLEOTIDE SEQUENCE</scope>
    <source>
        <strain evidence="3">PFS-001/15</strain>
        <tissue evidence="3">Leaf</tissue>
    </source>
</reference>
<accession>A0A8S9MHW0</accession>
<sequence>MASKLLTSFFLLFLYLVSLSNTSLTSISSAVEVLRIWKTFASLYQVPPLLTRLPREALTNLPTLRSNSSLTVTNSSRSRGVNPSIKGVGVNSEALQPPEDSL</sequence>
<comment type="caution">
    <text evidence="3">The sequence shown here is derived from an EMBL/GenBank/DDBJ whole genome shotgun (WGS) entry which is preliminary data.</text>
</comment>
<proteinExistence type="predicted"/>
<feature type="chain" id="PRO_5035775204" evidence="2">
    <location>
        <begin position="23"/>
        <end position="102"/>
    </location>
</feature>
<dbReference type="EMBL" id="QGKW02000007">
    <property type="protein sequence ID" value="KAF2618542.1"/>
    <property type="molecule type" value="Genomic_DNA"/>
</dbReference>
<feature type="compositionally biased region" description="Polar residues" evidence="1">
    <location>
        <begin position="67"/>
        <end position="81"/>
    </location>
</feature>
<name>A0A8S9MHW0_BRACR</name>
<dbReference type="AlphaFoldDB" id="A0A8S9MHW0"/>
<feature type="region of interest" description="Disordered" evidence="1">
    <location>
        <begin position="67"/>
        <end position="102"/>
    </location>
</feature>
<dbReference type="Proteomes" id="UP000712281">
    <property type="component" value="Unassembled WGS sequence"/>
</dbReference>
<protein>
    <submittedName>
        <fullName evidence="3">Uncharacterized protein</fullName>
    </submittedName>
</protein>
<evidence type="ECO:0000256" key="2">
    <source>
        <dbReference type="SAM" id="SignalP"/>
    </source>
</evidence>
<feature type="signal peptide" evidence="2">
    <location>
        <begin position="1"/>
        <end position="22"/>
    </location>
</feature>
<evidence type="ECO:0000313" key="4">
    <source>
        <dbReference type="Proteomes" id="UP000712281"/>
    </source>
</evidence>
<organism evidence="3 4">
    <name type="scientific">Brassica cretica</name>
    <name type="common">Mustard</name>
    <dbReference type="NCBI Taxonomy" id="69181"/>
    <lineage>
        <taxon>Eukaryota</taxon>
        <taxon>Viridiplantae</taxon>
        <taxon>Streptophyta</taxon>
        <taxon>Embryophyta</taxon>
        <taxon>Tracheophyta</taxon>
        <taxon>Spermatophyta</taxon>
        <taxon>Magnoliopsida</taxon>
        <taxon>eudicotyledons</taxon>
        <taxon>Gunneridae</taxon>
        <taxon>Pentapetalae</taxon>
        <taxon>rosids</taxon>
        <taxon>malvids</taxon>
        <taxon>Brassicales</taxon>
        <taxon>Brassicaceae</taxon>
        <taxon>Brassiceae</taxon>
        <taxon>Brassica</taxon>
    </lineage>
</organism>